<dbReference type="Proteomes" id="UP001207468">
    <property type="component" value="Unassembled WGS sequence"/>
</dbReference>
<protein>
    <submittedName>
        <fullName evidence="1">Uncharacterized protein</fullName>
    </submittedName>
</protein>
<keyword evidence="2" id="KW-1185">Reference proteome</keyword>
<name>A0ACC0U3F6_9AGAM</name>
<organism evidence="1 2">
    <name type="scientific">Russula earlei</name>
    <dbReference type="NCBI Taxonomy" id="71964"/>
    <lineage>
        <taxon>Eukaryota</taxon>
        <taxon>Fungi</taxon>
        <taxon>Dikarya</taxon>
        <taxon>Basidiomycota</taxon>
        <taxon>Agaricomycotina</taxon>
        <taxon>Agaricomycetes</taxon>
        <taxon>Russulales</taxon>
        <taxon>Russulaceae</taxon>
        <taxon>Russula</taxon>
    </lineage>
</organism>
<reference evidence="1" key="1">
    <citation type="submission" date="2021-03" db="EMBL/GenBank/DDBJ databases">
        <title>Evolutionary priming and transition to the ectomycorrhizal habit in an iconic lineage of mushroom-forming fungi: is preadaptation a requirement?</title>
        <authorList>
            <consortium name="DOE Joint Genome Institute"/>
            <person name="Looney B.P."/>
            <person name="Miyauchi S."/>
            <person name="Morin E."/>
            <person name="Drula E."/>
            <person name="Courty P.E."/>
            <person name="Chicoki N."/>
            <person name="Fauchery L."/>
            <person name="Kohler A."/>
            <person name="Kuo A."/>
            <person name="LaButti K."/>
            <person name="Pangilinan J."/>
            <person name="Lipzen A."/>
            <person name="Riley R."/>
            <person name="Andreopoulos W."/>
            <person name="He G."/>
            <person name="Johnson J."/>
            <person name="Barry K.W."/>
            <person name="Grigoriev I.V."/>
            <person name="Nagy L."/>
            <person name="Hibbett D."/>
            <person name="Henrissat B."/>
            <person name="Matheny P.B."/>
            <person name="Labbe J."/>
            <person name="Martin A.F."/>
        </authorList>
    </citation>
    <scope>NUCLEOTIDE SEQUENCE</scope>
    <source>
        <strain evidence="1">BPL698</strain>
    </source>
</reference>
<comment type="caution">
    <text evidence="1">The sequence shown here is derived from an EMBL/GenBank/DDBJ whole genome shotgun (WGS) entry which is preliminary data.</text>
</comment>
<evidence type="ECO:0000313" key="1">
    <source>
        <dbReference type="EMBL" id="KAI9459590.1"/>
    </source>
</evidence>
<gene>
    <name evidence="1" type="ORF">F5148DRAFT_1287119</name>
</gene>
<proteinExistence type="predicted"/>
<evidence type="ECO:0000313" key="2">
    <source>
        <dbReference type="Proteomes" id="UP001207468"/>
    </source>
</evidence>
<sequence length="1805" mass="198703">MAIAFFAIAITGCRKKAFDDYYGAPSNLAAPIYQVLQAKGNFKNLLACIDKSGYKNILNAAGYWTMFAPDDNAFAKFFTDRGITSVDQIDSGTATKIVTYSLVYNAFAKARLADYQSPTGWVPGIAFKRRTANYIGFYQDTTQAGQKVTALSSNRNGSFVLGDNNNKYIPYFLSNFMTTRGLSAYDYNYFYPNTSYTGFNVANATVVTSDIPAQNGYIHEIDKVVMPLASIDQYLASNPQYSEFKKLFDKYLVTFVLNADATNNYKNITGLTNSVYIKTFNSGLAFSPNNENYLKIDDNDGQKDGWSVLVPTNAVLDAYLNSVILQRYGTLDALPPQVLIDFLNSQMWQGTMWPSLFANTNNLQGQAPTISATADVIDKQVLSNGLFYGTSKVHESNLFRTVFGKAYLDPKYSLMTRALNQAPGYGAYMQTPNVKYTVFMLSDKVLRARGYDYNTLQSQWQYTTPGTTTTTISAAVAANLQRIIATSIVQTPNSELESLAGSGIIATLGGECIKWNANTVYSAGAQDSGYVLHIDSTATAYNGRVYYVDNLLTYSTNTLGNNIKKLGSATTSDYNYFYQFLSNSPSFNTTTGDILGVQLGVFYTALIPNNAAIQAAVNAGWLPTTGATSGGNLVPNFAPTLQSDRTLVANFIQYHIINKTTAIPDGINTGNFPTLFQNQAGNPDLVNVSSAPGNMSITDNNGRVAHVILTSSNNLADRYLYNYLFVFFASSVLLAVNAQAQGTGDDTKVIIRGKITDGKDKSPMMHVSVAETDADGRTVRGVTTDIDGNYALKITNLKDKITFSYIGYKTITEDIKGRRSINIILETGGNALDEVVMLSGAKTSNGNLSISDRNLTISSVRVNAKDLEEMGSTTIDQALQGRMAGVDIVATSGDPGAGMSIRIRGTSSLTAGTNPLIVVDGMPYATTVPPDFNFGTADDQGYAQLLNIAPSDIKDITVLKDAAATAMWGSRAANGVLVINTKRGVVGKPVLTYTERAILSKQPSNIPLLNGNQYSTLIPEEVMNATGTPLNTLTVPELSYDPNNPYYYYNYTKNTDWLKAITQIGYTYDNNISMTGGGEKARYFASLGYLSQSGTTVGTDLDRVTTRVNLDYIVSQRIRFRTDFSYTYTNNPKSYSTVLRNVAMNKMPNMSIYEYNAQGQNTGNYFSPASNIQGYYPTTFNPVAMANAATNKVLGSRVTPHFNVQYDIVPHVLVLNSDVQFDINNTKNKSFLPQIATGRPVTETTVNQAYDGDVDVFDVQSKTNLVYTPKLPSNHSLIALVSLQTDDTKTVSNQAQTSNTASSLLQDPSIPSRTGGTNSNVSQGNTQTRAVGALINAQYGYKERYMINVGLRGDGNSRFGTNHLYGLFPSISGRWRVSGEKFFQERFKFVNDFSVRASYGASGNVPTTDYSFYNQYLNMPWSYQGQSGVYNYSMELSDLRWEVVHGSNLGFNLDMFQNKVRFSLDIYRNRTTDLFFNGLRIPAYTGFSSVNLNVGTMDNQGWEVNLMTTPLKTKNWIIDFNLNISHNDNVIRAISPFYPNQSGDMTTNGNYLALLQVNNPFGSIYGYKYKGVYKDANATIATDAKGGQITGPNGQAVYMRFNYPNNSYVFQPGDAKYEDINHDGNIDYRDVVYLGNSNPKFTGGFGPTITYKNNLKISAFFNFRTSYDVVNGTRMQTTNMYGFNNQSTAVLKRWRNPGDVTDMPRALYNAGYNWLGSDRYVEDASFLKLRSVTVRYNFTQALLKKLRIKAFSAYLTAENLFTFTKYLGQDPEVSSTTAPNPFNILTDLSNTPPAIMFTLGVTATF</sequence>
<accession>A0ACC0U3F6</accession>
<dbReference type="EMBL" id="JAGFNK010000197">
    <property type="protein sequence ID" value="KAI9459590.1"/>
    <property type="molecule type" value="Genomic_DNA"/>
</dbReference>